<reference evidence="3 4" key="1">
    <citation type="submission" date="2019-11" db="EMBL/GenBank/DDBJ databases">
        <title>Complete genome sequence of Spiroplasma tabanidicola TAUS-1 (DSM 22603).</title>
        <authorList>
            <person name="Huang C.-T."/>
            <person name="Lin Y.-C."/>
            <person name="Kuo C.-H."/>
        </authorList>
    </citation>
    <scope>NUCLEOTIDE SEQUENCE [LARGE SCALE GENOMIC DNA]</scope>
    <source>
        <strain evidence="3 4">TAUS-1</strain>
    </source>
</reference>
<dbReference type="KEGG" id="stab:STABA_v1c06860"/>
<dbReference type="EMBL" id="CP046276">
    <property type="protein sequence ID" value="QGS52045.1"/>
    <property type="molecule type" value="Genomic_DNA"/>
</dbReference>
<gene>
    <name evidence="3" type="ORF">STABA_v1c06860</name>
</gene>
<feature type="compositionally biased region" description="Basic and acidic residues" evidence="1">
    <location>
        <begin position="72"/>
        <end position="83"/>
    </location>
</feature>
<dbReference type="OrthoDB" id="9792792at2"/>
<dbReference type="RefSeq" id="WP_156006614.1">
    <property type="nucleotide sequence ID" value="NZ_CP046276.1"/>
</dbReference>
<feature type="region of interest" description="Disordered" evidence="1">
    <location>
        <begin position="26"/>
        <end position="83"/>
    </location>
</feature>
<dbReference type="AlphaFoldDB" id="A0A6I6CAU5"/>
<keyword evidence="2" id="KW-0732">Signal</keyword>
<feature type="signal peptide" evidence="2">
    <location>
        <begin position="1"/>
        <end position="23"/>
    </location>
</feature>
<evidence type="ECO:0000313" key="4">
    <source>
        <dbReference type="Proteomes" id="UP000424468"/>
    </source>
</evidence>
<keyword evidence="4" id="KW-1185">Reference proteome</keyword>
<accession>A0A6I6CAU5</accession>
<evidence type="ECO:0000313" key="3">
    <source>
        <dbReference type="EMBL" id="QGS52045.1"/>
    </source>
</evidence>
<evidence type="ECO:0000256" key="1">
    <source>
        <dbReference type="SAM" id="MobiDB-lite"/>
    </source>
</evidence>
<name>A0A6I6CAU5_9MOLU</name>
<sequence length="1249" mass="143404">MKHLLTILATFTIGSSTLSNVSAASFKTSSSNNNSNSELDTNGSKNDNNANSDEQSSKNGSEGTANSIPEFVPEKEKEPTIPQDKRTNLFEIIKETSYYNFKNVDENILLDTVLKKYPELKNEVEIKDFKMPDEEKQTNGSAIINAKDDSLKYKGKVYIYFSIDQYKNYNFNLDKYEETMRVGEQRTFKVTNFSSEWRNEDYPNNFEYNKDYFIVSFKKNIDSIVVTAKDKKIPPKFNCLEITVNSNIPRLNNKKTIKITLNAQKVDFQLETEKINILAQNGSKTDIGIINFDDLIDESNYVKKVEVSDETYLSANIDKNKRYISILANNNYIDKVIEVLVYSNDFIHKIKVTLICPPRKAKLNTNVIDINVNSEGFIKITNFNELYVEDNMPNVQSISDTNALSAELDKASQSIKIRTNNKPVEKVIIKIKSKNVQEVQEITVNVKGVAKDFSLESNEITLDYKQTKTIKVKNYDELYGLDINYPTLFKYNNKFIDVRFNSIAKSIEITAKTTEATNQTLEVSSKMGHKEVVSFTVRIPDIGFKLDNKNITMEYKETKRIKVTNLDEIYNADKNKPNQFLGYDNNAIDVIYDNKTNEIVITAKEKEVINGKITVQSVSGHIDEINYSVSIPNVEFKLEEKLISIDYYKETRLKVINLDQIYRVEKNLPKIFDYDNSVLKLSYDSSSNEIVIKAKNKEVNNGSFIVRSQSGFSKTINYSVSIPNVPFKLETNSVSLGVEQEKRIKITNHNDLYGAAKNFPTSQGLKYNKNVLDVSYDSKNFEIVIKTKKQEASGQIIVESDNHTEYINYNVTVQRVDFELDTNNVSLDVYKEARIKILNKDKLYSYSDKNLPLKYSGYNTDEINVSYDRNLNEIVIKAKGLKTQNKKLIISSQNGTQKTVTYNINVPRVDFDLGNVSNMSVGSSQSIDVKNWYSLLHSDNYPLSFSYSKNGIVSAKYDQYSHKIIIDSLSNNAFCRNFKLTVKSVNGTFKELVFDVVKQQDLNSTTKNLDYLNDLESNTIKEAFFNKNSEYGLDMNDFKGFGVKDITENSAIIYANDDITRRWFYGEAKVNYLSPKVVNYDIDTGWSELSYSNRNADNKEVKISVSNGKFDMSYDEFMNTYKSMEISYSIYYKYTSEYTGKWENNIKEEKREDKSITLDIKNYSNLKLVDEIDKTFIDDGDKDVVLFNFYMSSSFIKGSTSWWAIPTKDEYSFEFRATVHTDRPTASFFSANKVAALVGMKLNYIKFKR</sequence>
<protein>
    <submittedName>
        <fullName evidence="3">Uncharacterized protein</fullName>
    </submittedName>
</protein>
<dbReference type="Proteomes" id="UP000424468">
    <property type="component" value="Chromosome"/>
</dbReference>
<organism evidence="3 4">
    <name type="scientific">Spiroplasma tabanidicola</name>
    <dbReference type="NCBI Taxonomy" id="324079"/>
    <lineage>
        <taxon>Bacteria</taxon>
        <taxon>Bacillati</taxon>
        <taxon>Mycoplasmatota</taxon>
        <taxon>Mollicutes</taxon>
        <taxon>Entomoplasmatales</taxon>
        <taxon>Spiroplasmataceae</taxon>
        <taxon>Spiroplasma</taxon>
    </lineage>
</organism>
<proteinExistence type="predicted"/>
<evidence type="ECO:0000256" key="2">
    <source>
        <dbReference type="SAM" id="SignalP"/>
    </source>
</evidence>
<feature type="compositionally biased region" description="Polar residues" evidence="1">
    <location>
        <begin position="38"/>
        <end position="67"/>
    </location>
</feature>
<feature type="compositionally biased region" description="Low complexity" evidence="1">
    <location>
        <begin position="26"/>
        <end position="37"/>
    </location>
</feature>
<feature type="chain" id="PRO_5026027469" evidence="2">
    <location>
        <begin position="24"/>
        <end position="1249"/>
    </location>
</feature>